<name>A0A1E3KQN4_LACPN</name>
<protein>
    <submittedName>
        <fullName evidence="1">Uncharacterized protein</fullName>
    </submittedName>
</protein>
<dbReference type="AlphaFoldDB" id="A0A1E3KQN4"/>
<dbReference type="Proteomes" id="UP000094892">
    <property type="component" value="Unassembled WGS sequence"/>
</dbReference>
<accession>A0A1E3KQN4</accession>
<reference evidence="1 2" key="1">
    <citation type="submission" date="2016-08" db="EMBL/GenBank/DDBJ databases">
        <title>Genome sequencing of Lactobacillus plantarum JSA22, isolated from fermented soybean paste.</title>
        <authorList>
            <person name="Choi H.S."/>
        </authorList>
    </citation>
    <scope>NUCLEOTIDE SEQUENCE [LARGE SCALE GENOMIC DNA]</scope>
    <source>
        <strain evidence="1 2">JSA22</strain>
    </source>
</reference>
<dbReference type="RefSeq" id="WP_069302467.1">
    <property type="nucleotide sequence ID" value="NZ_CP152072.1"/>
</dbReference>
<comment type="caution">
    <text evidence="1">The sequence shown here is derived from an EMBL/GenBank/DDBJ whole genome shotgun (WGS) entry which is preliminary data.</text>
</comment>
<dbReference type="PATRIC" id="fig|1590.306.peg.1159"/>
<sequence length="460" mass="52528">MNDGSSAETVQSIFEARYLEEYLDFDRLRTAIAHNPRILSSEMLKADFGKTAIGITNFGKLYNTFFRPRFAETGIDVTELAYEIFKEIDSGRLTNVYIDILDKDVDEDIDVGKAAEYLNRKYNSNIDVGLKRVIEGKHNGYNRIIDFSAPRSNSLSIPAVFIKENHFYALFSVATEFNDKLETTIATVDVDLDRGIVIVKARNNPAVNSAINRSEAKTKIPNCPDMAFGPDWLHKFAISVVLGRALALKIRPHNIGAEKMKMYQMHTELVQAVLKRPMEQLENKTHLHQKILSHVQEICGLNRGLYANDEIQQNMVEHIFNIYLSRFITRSFSETKLRNGAKENGAFGFANTIAFSGKNYGSGKMKSGGRAKPLIGNELYFDVKQSLEENKQIAQWNVSWFDCYLYEDDTLTAGHFCNTSIRCEKDLFKVVFLKHKLDSIMIHRVTEKLLNYLVREDEKK</sequence>
<organism evidence="1 2">
    <name type="scientific">Lactiplantibacillus plantarum</name>
    <name type="common">Lactobacillus plantarum</name>
    <dbReference type="NCBI Taxonomy" id="1590"/>
    <lineage>
        <taxon>Bacteria</taxon>
        <taxon>Bacillati</taxon>
        <taxon>Bacillota</taxon>
        <taxon>Bacilli</taxon>
        <taxon>Lactobacillales</taxon>
        <taxon>Lactobacillaceae</taxon>
        <taxon>Lactiplantibacillus</taxon>
    </lineage>
</organism>
<dbReference type="EMBL" id="MCOL01000001">
    <property type="protein sequence ID" value="ODO61188.1"/>
    <property type="molecule type" value="Genomic_DNA"/>
</dbReference>
<gene>
    <name evidence="1" type="ORF">LPJSA22_01145</name>
</gene>
<evidence type="ECO:0000313" key="1">
    <source>
        <dbReference type="EMBL" id="ODO61188.1"/>
    </source>
</evidence>
<evidence type="ECO:0000313" key="2">
    <source>
        <dbReference type="Proteomes" id="UP000094892"/>
    </source>
</evidence>
<proteinExistence type="predicted"/>